<accession>A0ABD0T0E3</accession>
<organism evidence="1 2">
    <name type="scientific">Loxostege sticticalis</name>
    <name type="common">Beet webworm moth</name>
    <dbReference type="NCBI Taxonomy" id="481309"/>
    <lineage>
        <taxon>Eukaryota</taxon>
        <taxon>Metazoa</taxon>
        <taxon>Ecdysozoa</taxon>
        <taxon>Arthropoda</taxon>
        <taxon>Hexapoda</taxon>
        <taxon>Insecta</taxon>
        <taxon>Pterygota</taxon>
        <taxon>Neoptera</taxon>
        <taxon>Endopterygota</taxon>
        <taxon>Lepidoptera</taxon>
        <taxon>Glossata</taxon>
        <taxon>Ditrysia</taxon>
        <taxon>Pyraloidea</taxon>
        <taxon>Crambidae</taxon>
        <taxon>Pyraustinae</taxon>
        <taxon>Loxostege</taxon>
    </lineage>
</organism>
<evidence type="ECO:0000313" key="2">
    <source>
        <dbReference type="Proteomes" id="UP001549921"/>
    </source>
</evidence>
<gene>
    <name evidence="1" type="ORF">ABMA28_002688</name>
</gene>
<dbReference type="AlphaFoldDB" id="A0ABD0T0E3"/>
<dbReference type="Proteomes" id="UP001549921">
    <property type="component" value="Unassembled WGS sequence"/>
</dbReference>
<sequence>MSLTKLIKAPIKLFRKDVITFLIIRRHDLGSLEDKLRYIAVKPTASVSVLRRKVWHLLDLPDYCEEVIVLKADENKEIPLTDLRKGNNPHHPFILEVWLPEARQQSTTSMRNNMLTMGNTDSNLTTVGTCDKQDRDATGNGNTTTAISNETVELNGLRFPDKKYMNLIHADYKKSEISCRISSTTMFKLNGRKNRDSFTNILLKIQSDLCTLSNKLSNLENRIPM</sequence>
<comment type="caution">
    <text evidence="1">The sequence shown here is derived from an EMBL/GenBank/DDBJ whole genome shotgun (WGS) entry which is preliminary data.</text>
</comment>
<protein>
    <submittedName>
        <fullName evidence="1">Uncharacterized protein</fullName>
    </submittedName>
</protein>
<dbReference type="EMBL" id="JBEDNZ010000013">
    <property type="protein sequence ID" value="KAL0830528.1"/>
    <property type="molecule type" value="Genomic_DNA"/>
</dbReference>
<name>A0ABD0T0E3_LOXSC</name>
<evidence type="ECO:0000313" key="1">
    <source>
        <dbReference type="EMBL" id="KAL0830528.1"/>
    </source>
</evidence>
<reference evidence="1 2" key="1">
    <citation type="submission" date="2024-06" db="EMBL/GenBank/DDBJ databases">
        <title>A chromosome-level genome assembly of beet webworm, Loxostege sticticalis.</title>
        <authorList>
            <person name="Zhang Y."/>
        </authorList>
    </citation>
    <scope>NUCLEOTIDE SEQUENCE [LARGE SCALE GENOMIC DNA]</scope>
    <source>
        <strain evidence="1">AQ028</strain>
        <tissue evidence="1">Male pupae</tissue>
    </source>
</reference>
<proteinExistence type="predicted"/>